<dbReference type="Gene3D" id="3.20.20.70">
    <property type="entry name" value="Aldolase class I"/>
    <property type="match status" value="1"/>
</dbReference>
<evidence type="ECO:0000256" key="4">
    <source>
        <dbReference type="ARBA" id="ARBA00022272"/>
    </source>
</evidence>
<evidence type="ECO:0000256" key="8">
    <source>
        <dbReference type="ARBA" id="ARBA00023235"/>
    </source>
</evidence>
<evidence type="ECO:0000256" key="1">
    <source>
        <dbReference type="ARBA" id="ARBA00001164"/>
    </source>
</evidence>
<dbReference type="SUPFAM" id="SSF51366">
    <property type="entry name" value="Ribulose-phoshate binding barrel"/>
    <property type="match status" value="1"/>
</dbReference>
<organism evidence="11 12">
    <name type="scientific">Desulfosporosinus meridiei (strain ATCC BAA-275 / DSM 13257 / KCTC 12902 / NCIMB 13706 / S10)</name>
    <dbReference type="NCBI Taxonomy" id="768704"/>
    <lineage>
        <taxon>Bacteria</taxon>
        <taxon>Bacillati</taxon>
        <taxon>Bacillota</taxon>
        <taxon>Clostridia</taxon>
        <taxon>Eubacteriales</taxon>
        <taxon>Desulfitobacteriaceae</taxon>
        <taxon>Desulfosporosinus</taxon>
    </lineage>
</organism>
<dbReference type="HOGENOM" id="CLU_076364_1_0_9"/>
<dbReference type="Pfam" id="PF00697">
    <property type="entry name" value="PRAI"/>
    <property type="match status" value="1"/>
</dbReference>
<dbReference type="InterPro" id="IPR001240">
    <property type="entry name" value="PRAI_dom"/>
</dbReference>
<evidence type="ECO:0000313" key="11">
    <source>
        <dbReference type="EMBL" id="AFQ43476.1"/>
    </source>
</evidence>
<accession>J7IXP4</accession>
<dbReference type="InterPro" id="IPR013785">
    <property type="entry name" value="Aldolase_TIM"/>
</dbReference>
<reference evidence="11 12" key="1">
    <citation type="journal article" date="2012" name="J. Bacteriol.">
        <title>Complete genome sequences of Desulfosporosinus orientis DSM765T, Desulfosporosinus youngiae DSM17734T, Desulfosporosinus meridiei DSM13257T, and Desulfosporosinus acidiphilus DSM22704T.</title>
        <authorList>
            <person name="Pester M."/>
            <person name="Brambilla E."/>
            <person name="Alazard D."/>
            <person name="Rattei T."/>
            <person name="Weinmaier T."/>
            <person name="Han J."/>
            <person name="Lucas S."/>
            <person name="Lapidus A."/>
            <person name="Cheng J.F."/>
            <person name="Goodwin L."/>
            <person name="Pitluck S."/>
            <person name="Peters L."/>
            <person name="Ovchinnikova G."/>
            <person name="Teshima H."/>
            <person name="Detter J.C."/>
            <person name="Han C.S."/>
            <person name="Tapia R."/>
            <person name="Land M.L."/>
            <person name="Hauser L."/>
            <person name="Kyrpides N.C."/>
            <person name="Ivanova N.N."/>
            <person name="Pagani I."/>
            <person name="Huntmann M."/>
            <person name="Wei C.L."/>
            <person name="Davenport K.W."/>
            <person name="Daligault H."/>
            <person name="Chain P.S."/>
            <person name="Chen A."/>
            <person name="Mavromatis K."/>
            <person name="Markowitz V."/>
            <person name="Szeto E."/>
            <person name="Mikhailova N."/>
            <person name="Pati A."/>
            <person name="Wagner M."/>
            <person name="Woyke T."/>
            <person name="Ollivier B."/>
            <person name="Klenk H.P."/>
            <person name="Spring S."/>
            <person name="Loy A."/>
        </authorList>
    </citation>
    <scope>NUCLEOTIDE SEQUENCE [LARGE SCALE GENOMIC DNA]</scope>
    <source>
        <strain evidence="12">ATCC BAA-275 / DSM 13257 / NCIMB 13706 / S10</strain>
    </source>
</reference>
<keyword evidence="12" id="KW-1185">Reference proteome</keyword>
<evidence type="ECO:0000256" key="2">
    <source>
        <dbReference type="ARBA" id="ARBA00004664"/>
    </source>
</evidence>
<dbReference type="GO" id="GO:0000162">
    <property type="term" value="P:L-tryptophan biosynthetic process"/>
    <property type="evidence" value="ECO:0007669"/>
    <property type="project" value="UniProtKB-UniRule"/>
</dbReference>
<keyword evidence="6 9" id="KW-0822">Tryptophan biosynthesis</keyword>
<dbReference type="KEGG" id="dmi:Desmer_1483"/>
<dbReference type="GO" id="GO:0004640">
    <property type="term" value="F:phosphoribosylanthranilate isomerase activity"/>
    <property type="evidence" value="ECO:0007669"/>
    <property type="project" value="UniProtKB-UniRule"/>
</dbReference>
<dbReference type="UniPathway" id="UPA00035">
    <property type="reaction ID" value="UER00042"/>
</dbReference>
<dbReference type="EC" id="5.3.1.24" evidence="3 9"/>
<evidence type="ECO:0000256" key="3">
    <source>
        <dbReference type="ARBA" id="ARBA00012572"/>
    </source>
</evidence>
<evidence type="ECO:0000259" key="10">
    <source>
        <dbReference type="Pfam" id="PF00697"/>
    </source>
</evidence>
<dbReference type="eggNOG" id="COG0135">
    <property type="taxonomic scope" value="Bacteria"/>
</dbReference>
<dbReference type="CDD" id="cd00405">
    <property type="entry name" value="PRAI"/>
    <property type="match status" value="1"/>
</dbReference>
<keyword evidence="7 9" id="KW-0057">Aromatic amino acid biosynthesis</keyword>
<comment type="similarity">
    <text evidence="9">Belongs to the TrpF family.</text>
</comment>
<keyword evidence="8 9" id="KW-0413">Isomerase</keyword>
<comment type="catalytic activity">
    <reaction evidence="1 9">
        <text>N-(5-phospho-beta-D-ribosyl)anthranilate = 1-(2-carboxyphenylamino)-1-deoxy-D-ribulose 5-phosphate</text>
        <dbReference type="Rhea" id="RHEA:21540"/>
        <dbReference type="ChEBI" id="CHEBI:18277"/>
        <dbReference type="ChEBI" id="CHEBI:58613"/>
        <dbReference type="EC" id="5.3.1.24"/>
    </reaction>
</comment>
<name>J7IXP4_DESMD</name>
<evidence type="ECO:0000256" key="6">
    <source>
        <dbReference type="ARBA" id="ARBA00022822"/>
    </source>
</evidence>
<dbReference type="STRING" id="768704.Desmer_1483"/>
<evidence type="ECO:0000256" key="9">
    <source>
        <dbReference type="HAMAP-Rule" id="MF_00135"/>
    </source>
</evidence>
<evidence type="ECO:0000256" key="5">
    <source>
        <dbReference type="ARBA" id="ARBA00022605"/>
    </source>
</evidence>
<dbReference type="AlphaFoldDB" id="J7IXP4"/>
<dbReference type="HAMAP" id="MF_00135">
    <property type="entry name" value="PRAI"/>
    <property type="match status" value="1"/>
</dbReference>
<gene>
    <name evidence="9" type="primary">trpF</name>
    <name evidence="11" type="ordered locus">Desmer_1483</name>
</gene>
<dbReference type="PANTHER" id="PTHR42894">
    <property type="entry name" value="N-(5'-PHOSPHORIBOSYL)ANTHRANILATE ISOMERASE"/>
    <property type="match status" value="1"/>
</dbReference>
<dbReference type="PANTHER" id="PTHR42894:SF1">
    <property type="entry name" value="N-(5'-PHOSPHORIBOSYL)ANTHRANILATE ISOMERASE"/>
    <property type="match status" value="1"/>
</dbReference>
<protein>
    <recommendedName>
        <fullName evidence="4 9">N-(5'-phosphoribosyl)anthranilate isomerase</fullName>
        <shortName evidence="9">PRAI</shortName>
        <ecNumber evidence="3 9">5.3.1.24</ecNumber>
    </recommendedName>
</protein>
<reference evidence="12" key="2">
    <citation type="submission" date="2012-08" db="EMBL/GenBank/DDBJ databases">
        <title>Finished genome of Desulfosporosinus meridiei DSM 13257.</title>
        <authorList>
            <person name="Huntemann M."/>
            <person name="Wei C.-L."/>
            <person name="Han J."/>
            <person name="Detter J.C."/>
            <person name="Han C."/>
            <person name="Davenport K."/>
            <person name="Daligault H."/>
            <person name="Erkkila T."/>
            <person name="Gu W."/>
            <person name="Munk A.C.C."/>
            <person name="Teshima H."/>
            <person name="Xu Y."/>
            <person name="Chain P."/>
            <person name="Tapia R."/>
            <person name="Chen A."/>
            <person name="Krypides N."/>
            <person name="Mavromatis K."/>
            <person name="Markowitz V."/>
            <person name="Szeto E."/>
            <person name="Ivanova N."/>
            <person name="Mikhailova N."/>
            <person name="Ovchinnikova G."/>
            <person name="Pagani I."/>
            <person name="Pati A."/>
            <person name="Goodwin L."/>
            <person name="Peters L."/>
            <person name="Pitluck S."/>
            <person name="Woyke T."/>
            <person name="Pester M."/>
            <person name="Spring S."/>
            <person name="Ollivier B."/>
            <person name="Rattei T."/>
            <person name="Klenk H.-P."/>
            <person name="Wagner M."/>
            <person name="Loy A."/>
        </authorList>
    </citation>
    <scope>NUCLEOTIDE SEQUENCE [LARGE SCALE GENOMIC DNA]</scope>
    <source>
        <strain evidence="12">ATCC BAA-275 / DSM 13257 / NCIMB 13706 / S10</strain>
    </source>
</reference>
<dbReference type="Proteomes" id="UP000005262">
    <property type="component" value="Chromosome"/>
</dbReference>
<dbReference type="InterPro" id="IPR044643">
    <property type="entry name" value="TrpF_fam"/>
</dbReference>
<evidence type="ECO:0000256" key="7">
    <source>
        <dbReference type="ARBA" id="ARBA00023141"/>
    </source>
</evidence>
<proteinExistence type="inferred from homology"/>
<dbReference type="EMBL" id="CP003629">
    <property type="protein sequence ID" value="AFQ43476.1"/>
    <property type="molecule type" value="Genomic_DNA"/>
</dbReference>
<sequence>MICLVTKIKICGLTRECDIEAVNEVRPDYVGFVFAESKRKITPQKAYSLKNLLDKEIQTVGVFVDESIHYILDICSKGIIDLIQLHGKENKTYIEQLRAKSLKPVIKAVRVRSQSDLKAVETMDCKYLLFDTYSDKSPGGTGETFDWTIIEGVKAPFFLAGGLNCTNVLQAIKTVDPFGVDISSGVESAGFKDKAKIREIVSLIRKRD</sequence>
<dbReference type="InterPro" id="IPR011060">
    <property type="entry name" value="RibuloseP-bd_barrel"/>
</dbReference>
<comment type="pathway">
    <text evidence="2 9">Amino-acid biosynthesis; L-tryptophan biosynthesis; L-tryptophan from chorismate: step 3/5.</text>
</comment>
<feature type="domain" description="N-(5'phosphoribosyl) anthranilate isomerase (PRAI)" evidence="10">
    <location>
        <begin position="8"/>
        <end position="201"/>
    </location>
</feature>
<keyword evidence="5 9" id="KW-0028">Amino-acid biosynthesis</keyword>
<evidence type="ECO:0000313" key="12">
    <source>
        <dbReference type="Proteomes" id="UP000005262"/>
    </source>
</evidence>